<feature type="domain" description="PAS" evidence="19">
    <location>
        <begin position="818"/>
        <end position="890"/>
    </location>
</feature>
<feature type="modified residue" description="4-aspartylphosphate" evidence="14">
    <location>
        <position position="1560"/>
    </location>
</feature>
<protein>
    <recommendedName>
        <fullName evidence="3">histidine kinase</fullName>
        <ecNumber evidence="3">2.7.13.3</ecNumber>
    </recommendedName>
</protein>
<dbReference type="GO" id="GO:0005524">
    <property type="term" value="F:ATP binding"/>
    <property type="evidence" value="ECO:0007669"/>
    <property type="project" value="UniProtKB-KW"/>
</dbReference>
<evidence type="ECO:0000256" key="2">
    <source>
        <dbReference type="ARBA" id="ARBA00004651"/>
    </source>
</evidence>
<dbReference type="Gene3D" id="3.30.565.10">
    <property type="entry name" value="Histidine kinase-like ATPase, C-terminal domain"/>
    <property type="match status" value="1"/>
</dbReference>
<keyword evidence="11 16" id="KW-1133">Transmembrane helix</keyword>
<dbReference type="PROSITE" id="PS50885">
    <property type="entry name" value="HAMP"/>
    <property type="match status" value="1"/>
</dbReference>
<dbReference type="InterPro" id="IPR013655">
    <property type="entry name" value="PAS_fold_3"/>
</dbReference>
<comment type="catalytic activity">
    <reaction evidence="1">
        <text>ATP + protein L-histidine = ADP + protein N-phospho-L-histidine.</text>
        <dbReference type="EC" id="2.7.13.3"/>
    </reaction>
</comment>
<evidence type="ECO:0000259" key="18">
    <source>
        <dbReference type="PROSITE" id="PS50110"/>
    </source>
</evidence>
<dbReference type="SMART" id="SM00388">
    <property type="entry name" value="HisKA"/>
    <property type="match status" value="1"/>
</dbReference>
<dbReference type="InterPro" id="IPR036097">
    <property type="entry name" value="HisK_dim/P_sf"/>
</dbReference>
<evidence type="ECO:0000256" key="13">
    <source>
        <dbReference type="ARBA" id="ARBA00023136"/>
    </source>
</evidence>
<evidence type="ECO:0000259" key="17">
    <source>
        <dbReference type="PROSITE" id="PS50109"/>
    </source>
</evidence>
<dbReference type="Pfam" id="PF13426">
    <property type="entry name" value="PAS_9"/>
    <property type="match status" value="2"/>
</dbReference>
<feature type="transmembrane region" description="Helical" evidence="16">
    <location>
        <begin position="12"/>
        <end position="34"/>
    </location>
</feature>
<dbReference type="CDD" id="cd00130">
    <property type="entry name" value="PAS"/>
    <property type="match status" value="6"/>
</dbReference>
<dbReference type="SUPFAM" id="SSF158472">
    <property type="entry name" value="HAMP domain-like"/>
    <property type="match status" value="1"/>
</dbReference>
<dbReference type="SMART" id="SM00304">
    <property type="entry name" value="HAMP"/>
    <property type="match status" value="1"/>
</dbReference>
<dbReference type="SUPFAM" id="SSF55785">
    <property type="entry name" value="PYP-like sensor domain (PAS domain)"/>
    <property type="match status" value="6"/>
</dbReference>
<dbReference type="EC" id="2.7.13.3" evidence="3"/>
<evidence type="ECO:0000256" key="16">
    <source>
        <dbReference type="SAM" id="Phobius"/>
    </source>
</evidence>
<keyword evidence="23" id="KW-1185">Reference proteome</keyword>
<dbReference type="Gene3D" id="3.40.50.2300">
    <property type="match status" value="1"/>
</dbReference>
<comment type="subcellular location">
    <subcellularLocation>
        <location evidence="2">Cell membrane</location>
        <topology evidence="2">Multi-pass membrane protein</topology>
    </subcellularLocation>
</comment>
<dbReference type="NCBIfam" id="TIGR00229">
    <property type="entry name" value="sensory_box"/>
    <property type="match status" value="6"/>
</dbReference>
<accession>A0AAV3XEV6</accession>
<evidence type="ECO:0000259" key="20">
    <source>
        <dbReference type="PROSITE" id="PS50113"/>
    </source>
</evidence>
<keyword evidence="9 22" id="KW-0418">Kinase</keyword>
<dbReference type="PROSITE" id="PS50109">
    <property type="entry name" value="HIS_KIN"/>
    <property type="match status" value="1"/>
</dbReference>
<dbReference type="CDD" id="cd16922">
    <property type="entry name" value="HATPase_EvgS-ArcB-TorS-like"/>
    <property type="match status" value="1"/>
</dbReference>
<dbReference type="Pfam" id="PF00672">
    <property type="entry name" value="HAMP"/>
    <property type="match status" value="1"/>
</dbReference>
<dbReference type="InterPro" id="IPR003660">
    <property type="entry name" value="HAMP_dom"/>
</dbReference>
<dbReference type="InterPro" id="IPR005467">
    <property type="entry name" value="His_kinase_dom"/>
</dbReference>
<dbReference type="Pfam" id="PF08447">
    <property type="entry name" value="PAS_3"/>
    <property type="match status" value="3"/>
</dbReference>
<feature type="domain" description="PAS" evidence="19">
    <location>
        <begin position="949"/>
        <end position="1021"/>
    </location>
</feature>
<evidence type="ECO:0000256" key="5">
    <source>
        <dbReference type="ARBA" id="ARBA00022553"/>
    </source>
</evidence>
<dbReference type="GO" id="GO:0000155">
    <property type="term" value="F:phosphorelay sensor kinase activity"/>
    <property type="evidence" value="ECO:0007669"/>
    <property type="project" value="InterPro"/>
</dbReference>
<evidence type="ECO:0000259" key="19">
    <source>
        <dbReference type="PROSITE" id="PS50112"/>
    </source>
</evidence>
<feature type="domain" description="PAC" evidence="20">
    <location>
        <begin position="893"/>
        <end position="945"/>
    </location>
</feature>
<evidence type="ECO:0000256" key="15">
    <source>
        <dbReference type="SAM" id="Coils"/>
    </source>
</evidence>
<dbReference type="CDD" id="cd00082">
    <property type="entry name" value="HisKA"/>
    <property type="match status" value="1"/>
</dbReference>
<dbReference type="GO" id="GO:0009927">
    <property type="term" value="F:histidine phosphotransfer kinase activity"/>
    <property type="evidence" value="ECO:0007669"/>
    <property type="project" value="TreeGrafter"/>
</dbReference>
<evidence type="ECO:0000256" key="9">
    <source>
        <dbReference type="ARBA" id="ARBA00022777"/>
    </source>
</evidence>
<keyword evidence="8" id="KW-0547">Nucleotide-binding</keyword>
<keyword evidence="4" id="KW-1003">Cell membrane</keyword>
<keyword evidence="6" id="KW-0808">Transferase</keyword>
<reference evidence="22" key="1">
    <citation type="submission" date="2019-10" db="EMBL/GenBank/DDBJ databases">
        <title>Draft genome sequece of Microseira wollei NIES-4236.</title>
        <authorList>
            <person name="Yamaguchi H."/>
            <person name="Suzuki S."/>
            <person name="Kawachi M."/>
        </authorList>
    </citation>
    <scope>NUCLEOTIDE SEQUENCE</scope>
    <source>
        <strain evidence="22">NIES-4236</strain>
    </source>
</reference>
<dbReference type="SUPFAM" id="SSF52172">
    <property type="entry name" value="CheY-like"/>
    <property type="match status" value="1"/>
</dbReference>
<feature type="domain" description="HAMP" evidence="21">
    <location>
        <begin position="363"/>
        <end position="415"/>
    </location>
</feature>
<dbReference type="Gene3D" id="6.10.340.10">
    <property type="match status" value="1"/>
</dbReference>
<dbReference type="PROSITE" id="PS50113">
    <property type="entry name" value="PAC"/>
    <property type="match status" value="5"/>
</dbReference>
<dbReference type="PROSITE" id="PS50112">
    <property type="entry name" value="PAS"/>
    <property type="match status" value="3"/>
</dbReference>
<evidence type="ECO:0000313" key="23">
    <source>
        <dbReference type="Proteomes" id="UP001050975"/>
    </source>
</evidence>
<dbReference type="Proteomes" id="UP001050975">
    <property type="component" value="Unassembled WGS sequence"/>
</dbReference>
<dbReference type="InterPro" id="IPR001789">
    <property type="entry name" value="Sig_transdc_resp-reg_receiver"/>
</dbReference>
<dbReference type="Pfam" id="PF08448">
    <property type="entry name" value="PAS_4"/>
    <property type="match status" value="1"/>
</dbReference>
<proteinExistence type="predicted"/>
<dbReference type="InterPro" id="IPR033479">
    <property type="entry name" value="dCache_1"/>
</dbReference>
<dbReference type="PRINTS" id="PR00344">
    <property type="entry name" value="BCTRLSENSOR"/>
</dbReference>
<dbReference type="InterPro" id="IPR036890">
    <property type="entry name" value="HATPase_C_sf"/>
</dbReference>
<dbReference type="SMART" id="SM00091">
    <property type="entry name" value="PAS"/>
    <property type="match status" value="6"/>
</dbReference>
<comment type="caution">
    <text evidence="22">The sequence shown here is derived from an EMBL/GenBank/DDBJ whole genome shotgun (WGS) entry which is preliminary data.</text>
</comment>
<feature type="domain" description="PAS" evidence="19">
    <location>
        <begin position="570"/>
        <end position="640"/>
    </location>
</feature>
<evidence type="ECO:0000256" key="1">
    <source>
        <dbReference type="ARBA" id="ARBA00000085"/>
    </source>
</evidence>
<evidence type="ECO:0000256" key="11">
    <source>
        <dbReference type="ARBA" id="ARBA00022989"/>
    </source>
</evidence>
<dbReference type="InterPro" id="IPR001610">
    <property type="entry name" value="PAC"/>
</dbReference>
<dbReference type="FunFam" id="1.10.287.130:FF:000038">
    <property type="entry name" value="Sensory transduction histidine kinase"/>
    <property type="match status" value="1"/>
</dbReference>
<dbReference type="Pfam" id="PF02743">
    <property type="entry name" value="dCache_1"/>
    <property type="match status" value="1"/>
</dbReference>
<feature type="domain" description="PAC" evidence="20">
    <location>
        <begin position="1150"/>
        <end position="1201"/>
    </location>
</feature>
<dbReference type="InterPro" id="IPR000014">
    <property type="entry name" value="PAS"/>
</dbReference>
<dbReference type="Gene3D" id="2.10.70.100">
    <property type="match status" value="1"/>
</dbReference>
<keyword evidence="13 16" id="KW-0472">Membrane</keyword>
<feature type="domain" description="Response regulatory" evidence="18">
    <location>
        <begin position="1511"/>
        <end position="1624"/>
    </location>
</feature>
<dbReference type="EMBL" id="BLAY01000049">
    <property type="protein sequence ID" value="GET38650.1"/>
    <property type="molecule type" value="Genomic_DNA"/>
</dbReference>
<dbReference type="Pfam" id="PF00512">
    <property type="entry name" value="HisKA"/>
    <property type="match status" value="1"/>
</dbReference>
<dbReference type="GO" id="GO:0005886">
    <property type="term" value="C:plasma membrane"/>
    <property type="evidence" value="ECO:0007669"/>
    <property type="project" value="UniProtKB-SubCell"/>
</dbReference>
<gene>
    <name evidence="22" type="ORF">MiSe_34090</name>
</gene>
<dbReference type="SMART" id="SM00448">
    <property type="entry name" value="REC"/>
    <property type="match status" value="1"/>
</dbReference>
<dbReference type="SMART" id="SM00387">
    <property type="entry name" value="HATPase_c"/>
    <property type="match status" value="1"/>
</dbReference>
<dbReference type="InterPro" id="IPR003661">
    <property type="entry name" value="HisK_dim/P_dom"/>
</dbReference>
<feature type="domain" description="PAC" evidence="20">
    <location>
        <begin position="772"/>
        <end position="824"/>
    </location>
</feature>
<feature type="coiled-coil region" evidence="15">
    <location>
        <begin position="1192"/>
        <end position="1219"/>
    </location>
</feature>
<dbReference type="InterPro" id="IPR013656">
    <property type="entry name" value="PAS_4"/>
</dbReference>
<dbReference type="InterPro" id="IPR035965">
    <property type="entry name" value="PAS-like_dom_sf"/>
</dbReference>
<keyword evidence="10" id="KW-0067">ATP-binding</keyword>
<keyword evidence="12" id="KW-0902">Two-component regulatory system</keyword>
<dbReference type="Pfam" id="PF02518">
    <property type="entry name" value="HATPase_c"/>
    <property type="match status" value="1"/>
</dbReference>
<dbReference type="InterPro" id="IPR003594">
    <property type="entry name" value="HATPase_dom"/>
</dbReference>
<dbReference type="SUPFAM" id="SSF47384">
    <property type="entry name" value="Homodimeric domain of signal transducing histidine kinase"/>
    <property type="match status" value="1"/>
</dbReference>
<feature type="transmembrane region" description="Helical" evidence="16">
    <location>
        <begin position="343"/>
        <end position="365"/>
    </location>
</feature>
<feature type="domain" description="PAC" evidence="20">
    <location>
        <begin position="499"/>
        <end position="551"/>
    </location>
</feature>
<dbReference type="PANTHER" id="PTHR43047:SF72">
    <property type="entry name" value="OSMOSENSING HISTIDINE PROTEIN KINASE SLN1"/>
    <property type="match status" value="1"/>
</dbReference>
<name>A0AAV3XEV6_9CYAN</name>
<dbReference type="PROSITE" id="PS50110">
    <property type="entry name" value="RESPONSE_REGULATORY"/>
    <property type="match status" value="1"/>
</dbReference>
<dbReference type="SUPFAM" id="SSF55874">
    <property type="entry name" value="ATPase domain of HSP90 chaperone/DNA topoisomerase II/histidine kinase"/>
    <property type="match status" value="1"/>
</dbReference>
<dbReference type="InterPro" id="IPR011006">
    <property type="entry name" value="CheY-like_superfamily"/>
</dbReference>
<evidence type="ECO:0000256" key="12">
    <source>
        <dbReference type="ARBA" id="ARBA00023012"/>
    </source>
</evidence>
<dbReference type="Gene3D" id="3.30.450.20">
    <property type="entry name" value="PAS domain"/>
    <property type="match status" value="7"/>
</dbReference>
<evidence type="ECO:0000256" key="8">
    <source>
        <dbReference type="ARBA" id="ARBA00022741"/>
    </source>
</evidence>
<dbReference type="RefSeq" id="WP_226582664.1">
    <property type="nucleotide sequence ID" value="NZ_BLAY01000049.1"/>
</dbReference>
<dbReference type="InterPro" id="IPR004358">
    <property type="entry name" value="Sig_transdc_His_kin-like_C"/>
</dbReference>
<feature type="coiled-coil region" evidence="15">
    <location>
        <begin position="542"/>
        <end position="573"/>
    </location>
</feature>
<evidence type="ECO:0000256" key="14">
    <source>
        <dbReference type="PROSITE-ProRule" id="PRU00169"/>
    </source>
</evidence>
<organism evidence="22 23">
    <name type="scientific">Microseira wollei NIES-4236</name>
    <dbReference type="NCBI Taxonomy" id="2530354"/>
    <lineage>
        <taxon>Bacteria</taxon>
        <taxon>Bacillati</taxon>
        <taxon>Cyanobacteriota</taxon>
        <taxon>Cyanophyceae</taxon>
        <taxon>Oscillatoriophycideae</taxon>
        <taxon>Aerosakkonematales</taxon>
        <taxon>Aerosakkonemataceae</taxon>
        <taxon>Microseira</taxon>
    </lineage>
</organism>
<evidence type="ECO:0000256" key="6">
    <source>
        <dbReference type="ARBA" id="ARBA00022679"/>
    </source>
</evidence>
<evidence type="ECO:0000313" key="22">
    <source>
        <dbReference type="EMBL" id="GET38650.1"/>
    </source>
</evidence>
<dbReference type="Pfam" id="PF00072">
    <property type="entry name" value="Response_reg"/>
    <property type="match status" value="1"/>
</dbReference>
<dbReference type="PANTHER" id="PTHR43047">
    <property type="entry name" value="TWO-COMPONENT HISTIDINE PROTEIN KINASE"/>
    <property type="match status" value="1"/>
</dbReference>
<dbReference type="InterPro" id="IPR000700">
    <property type="entry name" value="PAS-assoc_C"/>
</dbReference>
<dbReference type="Gene3D" id="1.10.287.130">
    <property type="match status" value="1"/>
</dbReference>
<feature type="domain" description="PAC" evidence="20">
    <location>
        <begin position="644"/>
        <end position="696"/>
    </location>
</feature>
<dbReference type="SMART" id="SM00086">
    <property type="entry name" value="PAC"/>
    <property type="match status" value="6"/>
</dbReference>
<evidence type="ECO:0000256" key="7">
    <source>
        <dbReference type="ARBA" id="ARBA00022692"/>
    </source>
</evidence>
<dbReference type="CDD" id="cd06225">
    <property type="entry name" value="HAMP"/>
    <property type="match status" value="1"/>
</dbReference>
<keyword evidence="5 14" id="KW-0597">Phosphoprotein</keyword>
<sequence length="1734" mass="196050">MNKAFNKLPLRTVFIVPFVVQLIGTVGLVGYLAFKNGQQDVNELALKLRQEISDRIAHQLDDFLSIPHQINQINSSAIELGLLNTSDFESTGRYFWKQMQVFDVGYISFGNTQGEFIGVERLENGSLLINQVSRSKPGKLYIYATDNQGNRTKILGVKDWEPRKEAWYTDAVKAGKPIWSQIYQWQDQPDVISISASYPIYNKTKKISGVLSIDHLLSQMSNFIARIKVSRSGKTFILERNGFLVANSTGERPFRVVNGKAKRIKAIDSKDALIRLTTQYLTDHFGNLSKIDRNQKLDFKIDSERQFIHVTPWRDRLGLDWLIVVVVPESDFMEKINANNHTTIVLCIAATLGSIIIGIITANWVTKPIIRLNNAAKEIAIGQWDNHVHINRADELGELATSFNQMADQIKAIFQSLRKSEARLAKFFESIPVGISIHNDSGRIEGINRAGIEIIGRDITEIFAEDISSNYQVYIAGNDQLYPIEQLPNLRALKGETVFTEDIEIHRTDGKIIPLEVRSIPVFDESGNVIYAITTFSDISDRQQIEQLRKNYERELEREVSERTKALQKSEDRFRRSFEDAAIGVALVALDGHWQKVNPSFCQMLGYSEAELLSLKFQDITYPDDLETDLEHLRQMLAGEIRTYQREKRYFHKQGHVVWVSLSVSLVRDEEEEPLYFIAQIQDISSRKVLEREIALREAQLNAFFAAAPIGMLIRDRQLRCVQINQVMADINGLPVAAHIGKTMGEILPDLAAVVEPIHQQVLDTGVAIINQEMSGEIPSQPGILRHWLVSSFPIFDPDGKASYLGVVVVEISDRKQIEAKLQQAQRIAHIGSWEYDVATETTTWSEELYRIHGLEPSKIAPQAGELINYIHPEDRETYLKLIEEKVIAGQPFEADIRIIRPDGSIRYVETRGEPVFNNQGEIVRLFGTTLDISERQAALRERKQAQITLQNHLAVIEAATEGIAILNQNSEYTYLNKAHATIFGYSDASELIGKTWTELYYPEEISRFERDVFPILLEQKCWQGEATAKKKDGTTFAEEVSLTLVEGGGLICVCRDISDKKRAEAALQQRQNQLQNLAAATPGLMFSAVMHPDNSFECEYINRAVEEIHEVTAEQVLEDAAILFAQIHPDDRSAYDIALARNVKTLDRFQHEWRIITPSGKIKWLQANSQPERRENGDICWHGIVMDISSRKLAEAELAQAKEKAEAANRAKSEFLANMSHEIRTPMNAILGFSHLLQDLVTEAQSRFYLNAISASGKTLLALINDILDLSKIESGKLQLRYEPLNLQVLINEIVYIFSQKAAEKNLAILTEIAPTLPPSIIFDEVRLRQILFNVVGNALKFTETGYVSITLKSQTIENLHSQAGAWERGNLHSQAGAWERGNLHSQAGVWERGNLHSQAGAWERGKIQLELLIEDTGIGIAPEQQERIFDAFIQAEGQSDRKYGGTGLGLAITKRLTEMMGGTVQLQSELGKGSTFRFIFPDISCAASPCNPSAQPELDCNLNQFPTMTILVVDDVPSNRDLIQGYFAGTKHALLMAKDGIEAIEIAQHYHPDLILLDLRMPNLDGYQTALSLKNNPQTQSIPIIIVTAAFEQEQQVSSLCQGFLRKPVTRYQLVSQFKNLFPQESALSNDKITDVPSTSPSSHSETIKNLPELLEKLRQEETQWQSLRQSLITRDIRKFIQRLHEWGTEHQCSLLLEYSQTLQTALETFEIERLYKAIDEFPQIKQTLEQF</sequence>
<keyword evidence="7 16" id="KW-0812">Transmembrane</keyword>
<evidence type="ECO:0000259" key="21">
    <source>
        <dbReference type="PROSITE" id="PS50885"/>
    </source>
</evidence>
<evidence type="ECO:0000256" key="10">
    <source>
        <dbReference type="ARBA" id="ARBA00022840"/>
    </source>
</evidence>
<evidence type="ECO:0000256" key="4">
    <source>
        <dbReference type="ARBA" id="ARBA00022475"/>
    </source>
</evidence>
<dbReference type="CDD" id="cd12913">
    <property type="entry name" value="PDC1_MCP_like"/>
    <property type="match status" value="1"/>
</dbReference>
<evidence type="ECO:0000256" key="3">
    <source>
        <dbReference type="ARBA" id="ARBA00012438"/>
    </source>
</evidence>
<feature type="domain" description="Histidine kinase" evidence="17">
    <location>
        <begin position="1219"/>
        <end position="1486"/>
    </location>
</feature>
<keyword evidence="15" id="KW-0175">Coiled coil</keyword>